<keyword evidence="2" id="KW-1185">Reference proteome</keyword>
<gene>
    <name evidence="1" type="ORF">SAMN05216218_10546</name>
</gene>
<evidence type="ECO:0000313" key="1">
    <source>
        <dbReference type="EMBL" id="SDF27811.1"/>
    </source>
</evidence>
<dbReference type="Pfam" id="PF20127">
    <property type="entry name" value="DUF6517"/>
    <property type="match status" value="1"/>
</dbReference>
<accession>A0A1G7JSG9</accession>
<dbReference type="OrthoDB" id="300230at2157"/>
<protein>
    <submittedName>
        <fullName evidence="1">Uncharacterized protein</fullName>
    </submittedName>
</protein>
<dbReference type="STRING" id="660518.SAMN05216218_10546"/>
<dbReference type="InterPro" id="IPR045396">
    <property type="entry name" value="DUF6517"/>
</dbReference>
<sequence length="219" mass="23924">MTDQYPTVGSDALERGPWELRGRSEDTVFQTPTATVRGHTLVYDDADLRAALDQAGVADSLDPGGEGTLVDVADDDTGGFWRFFFATALSFRPPLAPGIGPASMRGPVVRESRESLLDDLRSRGFERVEAGRRQRVRTDTGDRATLTKVTATYPLDRGQLDVEGWIAVWSRGGSFRIAGGAYPTRGLATLLDGLPEDERPEIDPGRYRDDLLGLIRAVE</sequence>
<organism evidence="1 2">
    <name type="scientific">Halorientalis regularis</name>
    <dbReference type="NCBI Taxonomy" id="660518"/>
    <lineage>
        <taxon>Archaea</taxon>
        <taxon>Methanobacteriati</taxon>
        <taxon>Methanobacteriota</taxon>
        <taxon>Stenosarchaea group</taxon>
        <taxon>Halobacteria</taxon>
        <taxon>Halobacteriales</taxon>
        <taxon>Haloarculaceae</taxon>
        <taxon>Halorientalis</taxon>
    </lineage>
</organism>
<evidence type="ECO:0000313" key="2">
    <source>
        <dbReference type="Proteomes" id="UP000199076"/>
    </source>
</evidence>
<dbReference type="EMBL" id="FNBK01000005">
    <property type="protein sequence ID" value="SDF27811.1"/>
    <property type="molecule type" value="Genomic_DNA"/>
</dbReference>
<name>A0A1G7JSG9_9EURY</name>
<dbReference type="Proteomes" id="UP000199076">
    <property type="component" value="Unassembled WGS sequence"/>
</dbReference>
<dbReference type="AlphaFoldDB" id="A0A1G7JSG9"/>
<reference evidence="2" key="1">
    <citation type="submission" date="2016-10" db="EMBL/GenBank/DDBJ databases">
        <authorList>
            <person name="Varghese N."/>
            <person name="Submissions S."/>
        </authorList>
    </citation>
    <scope>NUCLEOTIDE SEQUENCE [LARGE SCALE GENOMIC DNA]</scope>
    <source>
        <strain evidence="2">IBRC-M 10760</strain>
    </source>
</reference>
<dbReference type="RefSeq" id="WP_092690205.1">
    <property type="nucleotide sequence ID" value="NZ_FNBK01000005.1"/>
</dbReference>
<proteinExistence type="predicted"/>